<dbReference type="SUPFAM" id="SSF69255">
    <property type="entry name" value="gp5 N-terminal domain-like"/>
    <property type="match status" value="1"/>
</dbReference>
<keyword evidence="3" id="KW-1185">Reference proteome</keyword>
<protein>
    <submittedName>
        <fullName evidence="2">VgrG-related protein</fullName>
    </submittedName>
</protein>
<comment type="caution">
    <text evidence="2">The sequence shown here is derived from an EMBL/GenBank/DDBJ whole genome shotgun (WGS) entry which is preliminary data.</text>
</comment>
<sequence length="585" mass="60757">MGLISPVIKVGGATLTAAQYGALTYMEVDLGLNLVGRATLRFIESSYDVAVSPTFGLGTEVELGTMGTGADKDLFKGLVTGVSLDYDAERGTTVLTVTVDDASYKLGQNTQNTAFLNSTYSDVITKMVSGTGLTSSIDATSASHPYLLQTGSNLAYLNWIVGRCGMVWWVDVGKLMVKKISAAPSSPAATVKLGQDLIRLSTRASGLHPGKVTVTGWDDAQQAAIANVASTSGSAEAGLVEKYPGRAAPTGTGLKVSGASPLTADEAKLVSETMLAEATAAAVTTRGTCMINSAIRPFTKVEVSDAGPSSGKFLVTRVQHVFEPDGFLTHFTAGPIRPEGLVDLLSGSPDTAGSTISGLLVGVVTNINDTEGKIGRVKVKFPTINGDIESEWARVVTLGGGAKRGVVFQPEVNDEVLVGFEQSDTRRPVVIGGLFSKKNELPTTDNVSAGGKVEYRRINSRLGHVIEIADGTGPDTKHILLKTSNGHLIRVGEDKMELTVANKPISISNGQAKIEFSDSGDITIEGVNVTIKAKTALKLEGVQLEAKGSGTAKIEAPALDVKASGTATVDGGGMLTLKGGMVAIN</sequence>
<organism evidence="2 3">
    <name type="scientific">Nocardioides conyzicola</name>
    <dbReference type="NCBI Taxonomy" id="1651781"/>
    <lineage>
        <taxon>Bacteria</taxon>
        <taxon>Bacillati</taxon>
        <taxon>Actinomycetota</taxon>
        <taxon>Actinomycetes</taxon>
        <taxon>Propionibacteriales</taxon>
        <taxon>Nocardioidaceae</taxon>
        <taxon>Nocardioides</taxon>
    </lineage>
</organism>
<evidence type="ECO:0000313" key="2">
    <source>
        <dbReference type="EMBL" id="GAA4711755.1"/>
    </source>
</evidence>
<dbReference type="Pfam" id="PF04717">
    <property type="entry name" value="Phage_base_V"/>
    <property type="match status" value="1"/>
</dbReference>
<dbReference type="Proteomes" id="UP001499974">
    <property type="component" value="Unassembled WGS sequence"/>
</dbReference>
<dbReference type="Gene3D" id="3.55.50.10">
    <property type="entry name" value="Baseplate protein-like domains"/>
    <property type="match status" value="1"/>
</dbReference>
<dbReference type="Gene3D" id="2.40.50.230">
    <property type="entry name" value="Gp5 N-terminal domain"/>
    <property type="match status" value="1"/>
</dbReference>
<dbReference type="InterPro" id="IPR037026">
    <property type="entry name" value="Vgr_OB-fold_dom_sf"/>
</dbReference>
<dbReference type="Pfam" id="PF05954">
    <property type="entry name" value="Phage_GPD"/>
    <property type="match status" value="1"/>
</dbReference>
<gene>
    <name evidence="2" type="ORF">GCM10023349_33440</name>
</gene>
<dbReference type="Gene3D" id="2.30.110.50">
    <property type="match status" value="1"/>
</dbReference>
<proteinExistence type="predicted"/>
<dbReference type="Gene3D" id="4.10.220.110">
    <property type="match status" value="1"/>
</dbReference>
<evidence type="ECO:0000313" key="3">
    <source>
        <dbReference type="Proteomes" id="UP001499974"/>
    </source>
</evidence>
<dbReference type="EMBL" id="BAABKM010000002">
    <property type="protein sequence ID" value="GAA4711755.1"/>
    <property type="molecule type" value="Genomic_DNA"/>
</dbReference>
<accession>A0ABP8XS49</accession>
<name>A0ABP8XS49_9ACTN</name>
<dbReference type="SUPFAM" id="SSF69279">
    <property type="entry name" value="Phage tail proteins"/>
    <property type="match status" value="1"/>
</dbReference>
<reference evidence="3" key="1">
    <citation type="journal article" date="2019" name="Int. J. Syst. Evol. Microbiol.">
        <title>The Global Catalogue of Microorganisms (GCM) 10K type strain sequencing project: providing services to taxonomists for standard genome sequencing and annotation.</title>
        <authorList>
            <consortium name="The Broad Institute Genomics Platform"/>
            <consortium name="The Broad Institute Genome Sequencing Center for Infectious Disease"/>
            <person name="Wu L."/>
            <person name="Ma J."/>
        </authorList>
    </citation>
    <scope>NUCLEOTIDE SEQUENCE [LARGE SCALE GENOMIC DNA]</scope>
    <source>
        <strain evidence="3">JCM 18531</strain>
    </source>
</reference>
<evidence type="ECO:0000259" key="1">
    <source>
        <dbReference type="Pfam" id="PF04717"/>
    </source>
</evidence>
<feature type="domain" description="Gp5/Type VI secretion system Vgr protein OB-fold" evidence="1">
    <location>
        <begin position="361"/>
        <end position="435"/>
    </location>
</feature>
<dbReference type="InterPro" id="IPR006531">
    <property type="entry name" value="Gp5/Vgr_OB"/>
</dbReference>